<dbReference type="SMART" id="SM00131">
    <property type="entry name" value="KU"/>
    <property type="match status" value="2"/>
</dbReference>
<dbReference type="GO" id="GO:0004867">
    <property type="term" value="F:serine-type endopeptidase inhibitor activity"/>
    <property type="evidence" value="ECO:0007669"/>
    <property type="project" value="InterPro"/>
</dbReference>
<reference evidence="2" key="1">
    <citation type="submission" date="2012-09" db="EMBL/GenBank/DDBJ databases">
        <authorList>
            <person name="Martin A.A."/>
        </authorList>
    </citation>
    <scope>NUCLEOTIDE SEQUENCE</scope>
</reference>
<dbReference type="SUPFAM" id="SSF57362">
    <property type="entry name" value="BPTI-like"/>
    <property type="match status" value="2"/>
</dbReference>
<dbReference type="Pfam" id="PF01683">
    <property type="entry name" value="EB"/>
    <property type="match status" value="1"/>
</dbReference>
<dbReference type="Pfam" id="PF00014">
    <property type="entry name" value="Kunitz_BPTI"/>
    <property type="match status" value="2"/>
</dbReference>
<proteinExistence type="predicted"/>
<dbReference type="AlphaFoldDB" id="A0A0K0DNR3"/>
<dbReference type="InterPro" id="IPR002223">
    <property type="entry name" value="Kunitz_BPTI"/>
</dbReference>
<dbReference type="InterPro" id="IPR053014">
    <property type="entry name" value="Cuticle_assoc_divergent"/>
</dbReference>
<dbReference type="WBParaSite" id="ACAC_0001340201-mRNA-1">
    <property type="protein sequence ID" value="ACAC_0001340201-mRNA-1"/>
    <property type="gene ID" value="ACAC_0001340201"/>
</dbReference>
<dbReference type="PANTHER" id="PTHR46339">
    <property type="entry name" value="PROTEIN CBG15282-RELATED"/>
    <property type="match status" value="1"/>
</dbReference>
<accession>A0A0K0DNR3</accession>
<dbReference type="PANTHER" id="PTHR46339:SF6">
    <property type="entry name" value="BPTI_KUNITZ INHIBITOR DOMAIN-CONTAINING PROTEIN"/>
    <property type="match status" value="1"/>
</dbReference>
<keyword evidence="2" id="KW-1185">Reference proteome</keyword>
<feature type="domain" description="BPTI/Kunitz inhibitor" evidence="1">
    <location>
        <begin position="119"/>
        <end position="172"/>
    </location>
</feature>
<organism evidence="2 3">
    <name type="scientific">Angiostrongylus cantonensis</name>
    <name type="common">Rat lungworm</name>
    <dbReference type="NCBI Taxonomy" id="6313"/>
    <lineage>
        <taxon>Eukaryota</taxon>
        <taxon>Metazoa</taxon>
        <taxon>Ecdysozoa</taxon>
        <taxon>Nematoda</taxon>
        <taxon>Chromadorea</taxon>
        <taxon>Rhabditida</taxon>
        <taxon>Rhabditina</taxon>
        <taxon>Rhabditomorpha</taxon>
        <taxon>Strongyloidea</taxon>
        <taxon>Metastrongylidae</taxon>
        <taxon>Angiostrongylus</taxon>
    </lineage>
</organism>
<dbReference type="InterPro" id="IPR036880">
    <property type="entry name" value="Kunitz_BPTI_sf"/>
</dbReference>
<dbReference type="PROSITE" id="PS50279">
    <property type="entry name" value="BPTI_KUNITZ_2"/>
    <property type="match status" value="1"/>
</dbReference>
<dbReference type="Pfam" id="PF14625">
    <property type="entry name" value="Lustrin_cystein"/>
    <property type="match status" value="6"/>
</dbReference>
<dbReference type="InterPro" id="IPR006149">
    <property type="entry name" value="EB_dom"/>
</dbReference>
<name>A0A0K0DNR3_ANGCA</name>
<dbReference type="PROSITE" id="PS00280">
    <property type="entry name" value="BPTI_KUNITZ_1"/>
    <property type="match status" value="1"/>
</dbReference>
<evidence type="ECO:0000313" key="2">
    <source>
        <dbReference type="Proteomes" id="UP000035642"/>
    </source>
</evidence>
<evidence type="ECO:0000259" key="1">
    <source>
        <dbReference type="PROSITE" id="PS50279"/>
    </source>
</evidence>
<dbReference type="InterPro" id="IPR006150">
    <property type="entry name" value="Cys_repeat_1"/>
</dbReference>
<protein>
    <submittedName>
        <fullName evidence="3">BPTI/Kunitz inhibitor domain-containing protein</fullName>
    </submittedName>
</protein>
<dbReference type="Gene3D" id="4.10.410.10">
    <property type="entry name" value="Pancreatic trypsin inhibitor Kunitz domain"/>
    <property type="match status" value="2"/>
</dbReference>
<dbReference type="CDD" id="cd22593">
    <property type="entry name" value="Kunitz_conkunitzin"/>
    <property type="match status" value="1"/>
</dbReference>
<dbReference type="SMART" id="SM00289">
    <property type="entry name" value="WR1"/>
    <property type="match status" value="10"/>
</dbReference>
<sequence>MRQEEMEGSLAPTRVTRLLNRTTVDIGSLVISQSSQCVVLLVLMMRYFRKCQAFQYYGCNGNGNNFPSLKSCHDHFCNGPAVLVDPNQQPQRCSDTVPCPSGYACNPEHYCCPFSETACSASLSKGDVCGGVPLRTMWYYDQKQAKCIEFSYNGCGGTANRFTSRKACTSACVNSSLSGSCPRGMSPVIEDGDTTVKECTLNVMGTCPFSASCVRSTTNQPICCQAVTSCPNNRIPYVIPESTSVVACNIETDECPVCYPFFLNSFRTLGCFKLAMFHSIAIVPDLHSFKAFNQIHSAYYLMFSISPCPAQLTTNGQTCTVNAIGDCPRNYLCFRDAGFKHGSCCRTGPPRCAIKQYVPVFVSGTQVQICQADLGGCPQNSRCITSNIPKVSICCHLHGSSSEFRSGSSNVSGIFERNFYVVNGDRPFAREGIVFGCSFIRDDCPAGYKCEFSSTGQAVCCSDSESIRCPVGSSAFEYGGRPLACPAGSTNVCEERHLLIQVILGVRVYHPLNRRQFCSPLRDSCPIGYHCMESDQAGQYICCAQGDLSEQFKGFCPPNQIPYVSREGFPPTCHMQLNPCPTMAPYICIYSAMKQDSYCCAPIDSSSPNIPNSSMAASPMKRISKLPPEITSASASHPYAGMSQTFPGGQLLPPIGSIGIPDRIPGVNLEKVTYFHSMPPAAASAIASQIVDNVYGAGSSTGSVLSGCPIGSMPLVRADHTVVTCAEQSCPIGFMCLFAEKDNRFQCCSLSSTNTAITKSDSSTQITPIEIPTGLQQLVCPQGFFLIDGKCLKVLFAGQKGCFSDEHCVAREPNATCDNGYCVCPVTKPLVHDGKCVFGCPEGFANIAGRCYDPTTVIFMDSVDERENGTIGGYCLETLVEEKRCVVENSYCSEKTVTCQCKVGYSLNMDFDNKEDKGSCRQDDLSRFKFSELDQMPPIDDELYFVDIGQFTA</sequence>
<dbReference type="InterPro" id="IPR020901">
    <property type="entry name" value="Prtase_inh_Kunz-CS"/>
</dbReference>
<dbReference type="InterPro" id="IPR028150">
    <property type="entry name" value="Lustrin_cystein"/>
</dbReference>
<reference evidence="3" key="2">
    <citation type="submission" date="2017-02" db="UniProtKB">
        <authorList>
            <consortium name="WormBaseParasite"/>
        </authorList>
    </citation>
    <scope>IDENTIFICATION</scope>
</reference>
<evidence type="ECO:0000313" key="3">
    <source>
        <dbReference type="WBParaSite" id="ACAC_0001340201-mRNA-1"/>
    </source>
</evidence>
<dbReference type="Proteomes" id="UP000035642">
    <property type="component" value="Unassembled WGS sequence"/>
</dbReference>